<reference evidence="1 2" key="1">
    <citation type="submission" date="2018-12" db="EMBL/GenBank/DDBJ databases">
        <title>Flammeovirga pectinis sp. nov., isolated from the gut of the Korean scallop, Patinopecten yessoensis.</title>
        <authorList>
            <person name="Bae J.-W."/>
            <person name="Jeong Y.-S."/>
            <person name="Kang W."/>
        </authorList>
    </citation>
    <scope>NUCLEOTIDE SEQUENCE [LARGE SCALE GENOMIC DNA]</scope>
    <source>
        <strain evidence="1 2">L12M1</strain>
    </source>
</reference>
<sequence>MKIKNLFIVYILCIIASCTQKEGGKEEKQLKTDKSLDEVTLVAMLDSIWWSEQLPIRRRDSLGRAHGYESEAFKKQDVIYHKAHDINEKKILNLLDTYGWPNVNVIGEQGNQTICNVLQHSSIEVRKAYIPVMKKAVKEKGLAPRLLARAEDRLATDRGDFQIYGGQIKYYSETKSFNVWPIIDPENVDKRRAEIGLGPIAEALANRRHPLEWDLDEQIRRSAEFKLQKKNDAKL</sequence>
<protein>
    <submittedName>
        <fullName evidence="1">Uncharacterized protein</fullName>
    </submittedName>
</protein>
<keyword evidence="2" id="KW-1185">Reference proteome</keyword>
<evidence type="ECO:0000313" key="1">
    <source>
        <dbReference type="EMBL" id="AZQ64703.1"/>
    </source>
</evidence>
<name>A0A3Q9FQF2_9BACT</name>
<dbReference type="OrthoDB" id="1164858at2"/>
<organism evidence="1 2">
    <name type="scientific">Flammeovirga pectinis</name>
    <dbReference type="NCBI Taxonomy" id="2494373"/>
    <lineage>
        <taxon>Bacteria</taxon>
        <taxon>Pseudomonadati</taxon>
        <taxon>Bacteroidota</taxon>
        <taxon>Cytophagia</taxon>
        <taxon>Cytophagales</taxon>
        <taxon>Flammeovirgaceae</taxon>
        <taxon>Flammeovirga</taxon>
    </lineage>
</organism>
<dbReference type="Proteomes" id="UP000267268">
    <property type="component" value="Chromosome 2"/>
</dbReference>
<dbReference type="EMBL" id="CP034563">
    <property type="protein sequence ID" value="AZQ64703.1"/>
    <property type="molecule type" value="Genomic_DNA"/>
</dbReference>
<dbReference type="KEGG" id="fll:EI427_20995"/>
<dbReference type="AlphaFoldDB" id="A0A3Q9FQF2"/>
<proteinExistence type="predicted"/>
<accession>A0A3Q9FQF2</accession>
<dbReference type="RefSeq" id="WP_126618664.1">
    <property type="nucleotide sequence ID" value="NZ_CP034563.1"/>
</dbReference>
<dbReference type="InterPro" id="IPR046732">
    <property type="entry name" value="DUF6624"/>
</dbReference>
<dbReference type="Pfam" id="PF20329">
    <property type="entry name" value="DUF6624"/>
    <property type="match status" value="1"/>
</dbReference>
<evidence type="ECO:0000313" key="2">
    <source>
        <dbReference type="Proteomes" id="UP000267268"/>
    </source>
</evidence>
<dbReference type="PROSITE" id="PS51257">
    <property type="entry name" value="PROKAR_LIPOPROTEIN"/>
    <property type="match status" value="1"/>
</dbReference>
<gene>
    <name evidence="1" type="ORF">EI427_20995</name>
</gene>